<dbReference type="InterPro" id="IPR007624">
    <property type="entry name" value="RNA_pol_sigma70_r3"/>
</dbReference>
<comment type="similarity">
    <text evidence="1">Belongs to the sigma-70 factor family.</text>
</comment>
<keyword evidence="2" id="KW-0805">Transcription regulation</keyword>
<dbReference type="PROSITE" id="PS00715">
    <property type="entry name" value="SIGMA70_1"/>
    <property type="match status" value="1"/>
</dbReference>
<keyword evidence="3" id="KW-0731">Sigma factor</keyword>
<evidence type="ECO:0000313" key="9">
    <source>
        <dbReference type="EMBL" id="KAJ6833372.1"/>
    </source>
</evidence>
<keyword evidence="4" id="KW-0238">DNA-binding</keyword>
<dbReference type="PRINTS" id="PR00046">
    <property type="entry name" value="SIGMA70FCT"/>
</dbReference>
<feature type="domain" description="RNA polymerase sigma-70" evidence="6">
    <location>
        <begin position="226"/>
        <end position="239"/>
    </location>
</feature>
<dbReference type="PANTHER" id="PTHR30603:SF47">
    <property type="entry name" value="RNA POLYMERASE SIGMA FACTOR SIGD, CHLOROPLASTIC"/>
    <property type="match status" value="1"/>
</dbReference>
<dbReference type="Gene3D" id="1.10.601.10">
    <property type="entry name" value="RNA Polymerase Primary Sigma Factor"/>
    <property type="match status" value="1"/>
</dbReference>
<dbReference type="AlphaFoldDB" id="A0AAX6DTB6"/>
<dbReference type="EMBL" id="JANAVB010015130">
    <property type="protein sequence ID" value="KAJ6833372.1"/>
    <property type="molecule type" value="Genomic_DNA"/>
</dbReference>
<dbReference type="Pfam" id="PF04545">
    <property type="entry name" value="Sigma70_r4"/>
    <property type="match status" value="1"/>
</dbReference>
<keyword evidence="5" id="KW-0804">Transcription</keyword>
<dbReference type="CDD" id="cd06171">
    <property type="entry name" value="Sigma70_r4"/>
    <property type="match status" value="1"/>
</dbReference>
<dbReference type="InterPro" id="IPR050239">
    <property type="entry name" value="Sigma-70_RNA_pol_init_factors"/>
</dbReference>
<dbReference type="PROSITE" id="PS00716">
    <property type="entry name" value="SIGMA70_2"/>
    <property type="match status" value="1"/>
</dbReference>
<dbReference type="Pfam" id="PF04539">
    <property type="entry name" value="Sigma70_r3"/>
    <property type="match status" value="1"/>
</dbReference>
<evidence type="ECO:0000256" key="2">
    <source>
        <dbReference type="ARBA" id="ARBA00023015"/>
    </source>
</evidence>
<dbReference type="InterPro" id="IPR013324">
    <property type="entry name" value="RNA_pol_sigma_r3/r4-like"/>
</dbReference>
<evidence type="ECO:0000259" key="6">
    <source>
        <dbReference type="PROSITE" id="PS00715"/>
    </source>
</evidence>
<evidence type="ECO:0000256" key="4">
    <source>
        <dbReference type="ARBA" id="ARBA00023125"/>
    </source>
</evidence>
<gene>
    <name evidence="8" type="ORF">M6B38_228995</name>
    <name evidence="9" type="ORF">M6B38_340560</name>
</gene>
<accession>A0AAX6DTB6</accession>
<evidence type="ECO:0000259" key="7">
    <source>
        <dbReference type="PROSITE" id="PS00716"/>
    </source>
</evidence>
<dbReference type="InterPro" id="IPR014284">
    <property type="entry name" value="RNA_pol_sigma-70_dom"/>
</dbReference>
<evidence type="ECO:0000313" key="8">
    <source>
        <dbReference type="EMBL" id="KAJ6795033.1"/>
    </source>
</evidence>
<dbReference type="PANTHER" id="PTHR30603">
    <property type="entry name" value="RNA POLYMERASE SIGMA FACTOR RPO"/>
    <property type="match status" value="1"/>
</dbReference>
<dbReference type="Proteomes" id="UP001140949">
    <property type="component" value="Unassembled WGS sequence"/>
</dbReference>
<protein>
    <submittedName>
        <fullName evidence="8">RNA polymerase sigma factor sigD, chloroplastic-like</fullName>
    </submittedName>
</protein>
<dbReference type="Pfam" id="PF04542">
    <property type="entry name" value="Sigma70_r2"/>
    <property type="match status" value="1"/>
</dbReference>
<dbReference type="SUPFAM" id="SSF88659">
    <property type="entry name" value="Sigma3 and sigma4 domains of RNA polymerase sigma factors"/>
    <property type="match status" value="2"/>
</dbReference>
<dbReference type="GO" id="GO:0003677">
    <property type="term" value="F:DNA binding"/>
    <property type="evidence" value="ECO:0007669"/>
    <property type="project" value="UniProtKB-KW"/>
</dbReference>
<dbReference type="InterPro" id="IPR007627">
    <property type="entry name" value="RNA_pol_sigma70_r2"/>
</dbReference>
<dbReference type="InterPro" id="IPR000943">
    <property type="entry name" value="RNA_pol_sigma70"/>
</dbReference>
<dbReference type="GO" id="GO:0016987">
    <property type="term" value="F:sigma factor activity"/>
    <property type="evidence" value="ECO:0007669"/>
    <property type="project" value="UniProtKB-KW"/>
</dbReference>
<evidence type="ECO:0000313" key="10">
    <source>
        <dbReference type="Proteomes" id="UP001140949"/>
    </source>
</evidence>
<name>A0AAX6DTB6_IRIPA</name>
<evidence type="ECO:0000256" key="3">
    <source>
        <dbReference type="ARBA" id="ARBA00023082"/>
    </source>
</evidence>
<dbReference type="NCBIfam" id="TIGR02937">
    <property type="entry name" value="sigma70-ECF"/>
    <property type="match status" value="1"/>
</dbReference>
<comment type="caution">
    <text evidence="8">The sequence shown here is derived from an EMBL/GenBank/DDBJ whole genome shotgun (WGS) entry which is preliminary data.</text>
</comment>
<sequence>MQHSKYLSPWGLGKITFFTLRFSTNLLMAMRACSLNRSLPLYYSPVPSSKPAFQIPYAQSSSVLKQNSTSAFLSEDALTVAAIVEAVSLANAAAKAAKDAVSSAHALEGSRTEALRRKRRMRSRSGVEFREDDDESGRRFVEGCSSRLERSKYLTRRQEAEFSLCLKVAATLEAADTSTAGMDQRSSTDKAFLRARECRERITLSYKRLVVSVATQYQGKGLSLQDLVQEGCIGLLHGAERFDHTKGYKLSTYAYWWIKQAIIKAVTNKSSIVRSPGSLREVMAKVIDAKTLLHRQLGRWPTNKEIAELLDLGVAVVQLASERNSHPISIDRSVNNEGLTLKEIIPGPEEMTPEVMINRKMLLQRTTDLLTTLSEREGHIVRLRYGLSRGEKPRSCEEIGRLLNLSRERIRQIHLNALTKLREAKGYIECFSSDVV</sequence>
<proteinExistence type="inferred from homology"/>
<dbReference type="InterPro" id="IPR013325">
    <property type="entry name" value="RNA_pol_sigma_r2"/>
</dbReference>
<dbReference type="GO" id="GO:0006352">
    <property type="term" value="P:DNA-templated transcription initiation"/>
    <property type="evidence" value="ECO:0007669"/>
    <property type="project" value="InterPro"/>
</dbReference>
<dbReference type="InterPro" id="IPR007630">
    <property type="entry name" value="RNA_pol_sigma70_r4"/>
</dbReference>
<dbReference type="InterPro" id="IPR036388">
    <property type="entry name" value="WH-like_DNA-bd_sf"/>
</dbReference>
<reference evidence="8" key="1">
    <citation type="journal article" date="2023" name="GigaByte">
        <title>Genome assembly of the bearded iris, Iris pallida Lam.</title>
        <authorList>
            <person name="Bruccoleri R.E."/>
            <person name="Oakeley E.J."/>
            <person name="Faust A.M.E."/>
            <person name="Altorfer M."/>
            <person name="Dessus-Babus S."/>
            <person name="Burckhardt D."/>
            <person name="Oertli M."/>
            <person name="Naumann U."/>
            <person name="Petersen F."/>
            <person name="Wong J."/>
        </authorList>
    </citation>
    <scope>NUCLEOTIDE SEQUENCE</scope>
    <source>
        <strain evidence="8">GSM-AAB239-AS_SAM_17_03QT</strain>
    </source>
</reference>
<dbReference type="EMBL" id="JANAVB010042020">
    <property type="protein sequence ID" value="KAJ6795033.1"/>
    <property type="molecule type" value="Genomic_DNA"/>
</dbReference>
<organism evidence="8 10">
    <name type="scientific">Iris pallida</name>
    <name type="common">Sweet iris</name>
    <dbReference type="NCBI Taxonomy" id="29817"/>
    <lineage>
        <taxon>Eukaryota</taxon>
        <taxon>Viridiplantae</taxon>
        <taxon>Streptophyta</taxon>
        <taxon>Embryophyta</taxon>
        <taxon>Tracheophyta</taxon>
        <taxon>Spermatophyta</taxon>
        <taxon>Magnoliopsida</taxon>
        <taxon>Liliopsida</taxon>
        <taxon>Asparagales</taxon>
        <taxon>Iridaceae</taxon>
        <taxon>Iridoideae</taxon>
        <taxon>Irideae</taxon>
        <taxon>Iris</taxon>
    </lineage>
</organism>
<dbReference type="SUPFAM" id="SSF88946">
    <property type="entry name" value="Sigma2 domain of RNA polymerase sigma factors"/>
    <property type="match status" value="1"/>
</dbReference>
<evidence type="ECO:0000256" key="5">
    <source>
        <dbReference type="ARBA" id="ARBA00023163"/>
    </source>
</evidence>
<keyword evidence="10" id="KW-1185">Reference proteome</keyword>
<evidence type="ECO:0000256" key="1">
    <source>
        <dbReference type="ARBA" id="ARBA00007788"/>
    </source>
</evidence>
<feature type="domain" description="RNA polymerase sigma-70" evidence="7">
    <location>
        <begin position="395"/>
        <end position="421"/>
    </location>
</feature>
<reference evidence="8" key="2">
    <citation type="submission" date="2023-04" db="EMBL/GenBank/DDBJ databases">
        <authorList>
            <person name="Bruccoleri R.E."/>
            <person name="Oakeley E.J."/>
            <person name="Faust A.-M."/>
            <person name="Dessus-Babus S."/>
            <person name="Altorfer M."/>
            <person name="Burckhardt D."/>
            <person name="Oertli M."/>
            <person name="Naumann U."/>
            <person name="Petersen F."/>
            <person name="Wong J."/>
        </authorList>
    </citation>
    <scope>NUCLEOTIDE SEQUENCE</scope>
    <source>
        <strain evidence="8">GSM-AAB239-AS_SAM_17_03QT</strain>
        <tissue evidence="8">Leaf</tissue>
    </source>
</reference>
<dbReference type="Gene3D" id="1.10.10.10">
    <property type="entry name" value="Winged helix-like DNA-binding domain superfamily/Winged helix DNA-binding domain"/>
    <property type="match status" value="2"/>
</dbReference>